<evidence type="ECO:0000256" key="5">
    <source>
        <dbReference type="ARBA" id="ARBA00023002"/>
    </source>
</evidence>
<dbReference type="Pfam" id="PF08240">
    <property type="entry name" value="ADH_N"/>
    <property type="match status" value="1"/>
</dbReference>
<keyword evidence="3" id="KW-0479">Metal-binding</keyword>
<dbReference type="CDD" id="cd08240">
    <property type="entry name" value="6_hydroxyhexanoate_dh_like"/>
    <property type="match status" value="1"/>
</dbReference>
<keyword evidence="6" id="KW-1133">Transmembrane helix</keyword>
<evidence type="ECO:0000256" key="2">
    <source>
        <dbReference type="ARBA" id="ARBA00008072"/>
    </source>
</evidence>
<comment type="similarity">
    <text evidence="2">Belongs to the zinc-containing alcohol dehydrogenase family.</text>
</comment>
<organism evidence="8">
    <name type="scientific">marine metagenome</name>
    <dbReference type="NCBI Taxonomy" id="408172"/>
    <lineage>
        <taxon>unclassified sequences</taxon>
        <taxon>metagenomes</taxon>
        <taxon>ecological metagenomes</taxon>
    </lineage>
</organism>
<keyword evidence="5" id="KW-0560">Oxidoreductase</keyword>
<evidence type="ECO:0000313" key="8">
    <source>
        <dbReference type="EMBL" id="SUZ98160.1"/>
    </source>
</evidence>
<dbReference type="EMBL" id="UINC01002578">
    <property type="protein sequence ID" value="SUZ98160.1"/>
    <property type="molecule type" value="Genomic_DNA"/>
</dbReference>
<dbReference type="Gene3D" id="3.90.180.10">
    <property type="entry name" value="Medium-chain alcohol dehydrogenases, catalytic domain"/>
    <property type="match status" value="1"/>
</dbReference>
<protein>
    <recommendedName>
        <fullName evidence="7">Enoyl reductase (ER) domain-containing protein</fullName>
    </recommendedName>
</protein>
<dbReference type="Pfam" id="PF00107">
    <property type="entry name" value="ADH_zinc_N"/>
    <property type="match status" value="1"/>
</dbReference>
<dbReference type="GO" id="GO:0004022">
    <property type="term" value="F:alcohol dehydrogenase (NAD+) activity"/>
    <property type="evidence" value="ECO:0007669"/>
    <property type="project" value="TreeGrafter"/>
</dbReference>
<keyword evidence="6" id="KW-0812">Transmembrane</keyword>
<dbReference type="SUPFAM" id="SSF51735">
    <property type="entry name" value="NAD(P)-binding Rossmann-fold domains"/>
    <property type="match status" value="1"/>
</dbReference>
<dbReference type="Gene3D" id="3.40.50.720">
    <property type="entry name" value="NAD(P)-binding Rossmann-like Domain"/>
    <property type="match status" value="1"/>
</dbReference>
<dbReference type="GO" id="GO:0005737">
    <property type="term" value="C:cytoplasm"/>
    <property type="evidence" value="ECO:0007669"/>
    <property type="project" value="TreeGrafter"/>
</dbReference>
<dbReference type="SMART" id="SM00829">
    <property type="entry name" value="PKS_ER"/>
    <property type="match status" value="1"/>
</dbReference>
<dbReference type="InterPro" id="IPR013154">
    <property type="entry name" value="ADH-like_N"/>
</dbReference>
<dbReference type="InterPro" id="IPR002328">
    <property type="entry name" value="ADH_Zn_CS"/>
</dbReference>
<dbReference type="PROSITE" id="PS00059">
    <property type="entry name" value="ADH_ZINC"/>
    <property type="match status" value="1"/>
</dbReference>
<proteinExistence type="inferred from homology"/>
<keyword evidence="4" id="KW-0862">Zinc</keyword>
<dbReference type="GO" id="GO:0008270">
    <property type="term" value="F:zinc ion binding"/>
    <property type="evidence" value="ECO:0007669"/>
    <property type="project" value="InterPro"/>
</dbReference>
<dbReference type="SUPFAM" id="SSF50129">
    <property type="entry name" value="GroES-like"/>
    <property type="match status" value="1"/>
</dbReference>
<dbReference type="PANTHER" id="PTHR42940:SF8">
    <property type="entry name" value="VACUOLAR PROTEIN SORTING-ASSOCIATED PROTEIN 11"/>
    <property type="match status" value="1"/>
</dbReference>
<reference evidence="8" key="1">
    <citation type="submission" date="2018-05" db="EMBL/GenBank/DDBJ databases">
        <authorList>
            <person name="Lanie J.A."/>
            <person name="Ng W.-L."/>
            <person name="Kazmierczak K.M."/>
            <person name="Andrzejewski T.M."/>
            <person name="Davidsen T.M."/>
            <person name="Wayne K.J."/>
            <person name="Tettelin H."/>
            <person name="Glass J.I."/>
            <person name="Rusch D."/>
            <person name="Podicherti R."/>
            <person name="Tsui H.-C.T."/>
            <person name="Winkler M.E."/>
        </authorList>
    </citation>
    <scope>NUCLEOTIDE SEQUENCE</scope>
</reference>
<name>A0A381S285_9ZZZZ</name>
<feature type="domain" description="Enoyl reductase (ER)" evidence="7">
    <location>
        <begin position="10"/>
        <end position="347"/>
    </location>
</feature>
<feature type="transmembrane region" description="Helical" evidence="6">
    <location>
        <begin position="267"/>
        <end position="288"/>
    </location>
</feature>
<evidence type="ECO:0000256" key="4">
    <source>
        <dbReference type="ARBA" id="ARBA00022833"/>
    </source>
</evidence>
<evidence type="ECO:0000256" key="3">
    <source>
        <dbReference type="ARBA" id="ARBA00022723"/>
    </source>
</evidence>
<evidence type="ECO:0000256" key="1">
    <source>
        <dbReference type="ARBA" id="ARBA00001947"/>
    </source>
</evidence>
<evidence type="ECO:0000256" key="6">
    <source>
        <dbReference type="SAM" id="Phobius"/>
    </source>
</evidence>
<gene>
    <name evidence="8" type="ORF">METZ01_LOCUS51014</name>
</gene>
<dbReference type="InterPro" id="IPR011032">
    <property type="entry name" value="GroES-like_sf"/>
</dbReference>
<dbReference type="AlphaFoldDB" id="A0A381S285"/>
<dbReference type="InterPro" id="IPR013149">
    <property type="entry name" value="ADH-like_C"/>
</dbReference>
<keyword evidence="6" id="KW-0472">Membrane</keyword>
<evidence type="ECO:0000259" key="7">
    <source>
        <dbReference type="SMART" id="SM00829"/>
    </source>
</evidence>
<sequence length="349" mass="36342">MKSYQFSEYGGALQPSDHETPTPQGDEVLVRIGACGVCHSDIHMWDGHFDLGSGRELDISRGRSLPFTLGHEIAGEVVAVGPTSEGASVGAKRVVFPWIGCGDCPVCAAGNEHLCPRPQALGTNVDGGFSDHVMVPHARYLFDHGDVPAELASTYACSGLTAYSALDKVKEHAAGRALVIIGAGGVGFAALRVVQALFDTQLIVTDNDDTKLQAAKEAGAAYVFNANDEETPKEIKKLTGGGSGAVIDFVGSETSAKFGLKILGNSGALIVVGLFGGALAVPLPLVVLKHITIRGSFLGSLEQMGELMDLVRSGGVPSIPVEPRPLAQAQQALEDLRGGQILGRVVLVP</sequence>
<dbReference type="InterPro" id="IPR020843">
    <property type="entry name" value="ER"/>
</dbReference>
<comment type="cofactor">
    <cofactor evidence="1">
        <name>Zn(2+)</name>
        <dbReference type="ChEBI" id="CHEBI:29105"/>
    </cofactor>
</comment>
<dbReference type="PANTHER" id="PTHR42940">
    <property type="entry name" value="ALCOHOL DEHYDROGENASE 1-RELATED"/>
    <property type="match status" value="1"/>
</dbReference>
<dbReference type="InterPro" id="IPR036291">
    <property type="entry name" value="NAD(P)-bd_dom_sf"/>
</dbReference>
<accession>A0A381S285</accession>